<organism evidence="1 2">
    <name type="scientific">Zophobas morio</name>
    <dbReference type="NCBI Taxonomy" id="2755281"/>
    <lineage>
        <taxon>Eukaryota</taxon>
        <taxon>Metazoa</taxon>
        <taxon>Ecdysozoa</taxon>
        <taxon>Arthropoda</taxon>
        <taxon>Hexapoda</taxon>
        <taxon>Insecta</taxon>
        <taxon>Pterygota</taxon>
        <taxon>Neoptera</taxon>
        <taxon>Endopterygota</taxon>
        <taxon>Coleoptera</taxon>
        <taxon>Polyphaga</taxon>
        <taxon>Cucujiformia</taxon>
        <taxon>Tenebrionidae</taxon>
        <taxon>Zophobas</taxon>
    </lineage>
</organism>
<dbReference type="Proteomes" id="UP001168821">
    <property type="component" value="Unassembled WGS sequence"/>
</dbReference>
<keyword evidence="2" id="KW-1185">Reference proteome</keyword>
<proteinExistence type="predicted"/>
<evidence type="ECO:0000313" key="1">
    <source>
        <dbReference type="EMBL" id="KAJ3655536.1"/>
    </source>
</evidence>
<dbReference type="EMBL" id="JALNTZ010000004">
    <property type="protein sequence ID" value="KAJ3655536.1"/>
    <property type="molecule type" value="Genomic_DNA"/>
</dbReference>
<comment type="caution">
    <text evidence="1">The sequence shown here is derived from an EMBL/GenBank/DDBJ whole genome shotgun (WGS) entry which is preliminary data.</text>
</comment>
<dbReference type="AlphaFoldDB" id="A0AA38MGL4"/>
<evidence type="ECO:0000313" key="2">
    <source>
        <dbReference type="Proteomes" id="UP001168821"/>
    </source>
</evidence>
<protein>
    <submittedName>
        <fullName evidence="1">Uncharacterized protein</fullName>
    </submittedName>
</protein>
<gene>
    <name evidence="1" type="ORF">Zmor_014662</name>
</gene>
<sequence length="317" mass="36022">MGPKPKKAVPNAQSDIQSIINQCLVDFFDQSTVDCGCAADYAVLHEEIGSCKTLIVAQTALIQQLQSVVSTLQSEILQLKSAATRISNEPNHTIENRRISAPQQPYNVKNNDRKSLSTIKDNVFTVQPAELLNMKNHRQGNPCRRSDLHLFPEVQIVEQPEDSSQSDEESQFETYKKSQIKMDDAHSHSILKDDGFVQGKSKNLHKKMTHNKKKNYVIGTSQSDQSNMLKAAPKKALLYVSRLRPGTTEDQILNFLKNDFPEVKVQPLVAKYPEYYSSFKIIVDLVNKEKAMDGNRWPQGTYISRFFHRRSKAIEEK</sequence>
<name>A0AA38MGL4_9CUCU</name>
<accession>A0AA38MGL4</accession>
<reference evidence="1" key="1">
    <citation type="journal article" date="2023" name="G3 (Bethesda)">
        <title>Whole genome assemblies of Zophobas morio and Tenebrio molitor.</title>
        <authorList>
            <person name="Kaur S."/>
            <person name="Stinson S.A."/>
            <person name="diCenzo G.C."/>
        </authorList>
    </citation>
    <scope>NUCLEOTIDE SEQUENCE</scope>
    <source>
        <strain evidence="1">QUZm001</strain>
    </source>
</reference>